<dbReference type="EMBL" id="CADIKC010000005">
    <property type="protein sequence ID" value="CAB3705852.1"/>
    <property type="molecule type" value="Genomic_DNA"/>
</dbReference>
<proteinExistence type="predicted"/>
<name>A0A6J5BGW4_9BURK</name>
<evidence type="ECO:0008006" key="4">
    <source>
        <dbReference type="Google" id="ProtNLM"/>
    </source>
</evidence>
<evidence type="ECO:0000256" key="1">
    <source>
        <dbReference type="SAM" id="Phobius"/>
    </source>
</evidence>
<organism evidence="2 3">
    <name type="scientific">Paraburkholderia sediminicola</name>
    <dbReference type="NCBI Taxonomy" id="458836"/>
    <lineage>
        <taxon>Bacteria</taxon>
        <taxon>Pseudomonadati</taxon>
        <taxon>Pseudomonadota</taxon>
        <taxon>Betaproteobacteria</taxon>
        <taxon>Burkholderiales</taxon>
        <taxon>Burkholderiaceae</taxon>
        <taxon>Paraburkholderia</taxon>
    </lineage>
</organism>
<keyword evidence="3" id="KW-1185">Reference proteome</keyword>
<dbReference type="PANTHER" id="PTHR37835:SF1">
    <property type="entry name" value="ALPHA-CLOSTRIPAIN"/>
    <property type="match status" value="1"/>
</dbReference>
<gene>
    <name evidence="2" type="ORF">LMG24238_03886</name>
</gene>
<sequence>MGENKVSRLAFVRWVIACIIPIVLFGCGGSIDSGNSGSADGGRADNASPPQAAATVMIYVVGSDLESKSNQASNNLKDLVAATASKDVNVVVTTGAANKKDPAGLVTDWTTVRRYVVQNGKLQLKEDLGKANMLESKTLSDFVIWARNAYPATNYRLVMWDHGGGTQGFGTDEMFPDSPSMSLPAMQTALATAKQQTGIHFDLIGFDACLMATTEVASALAPYADYLAASEELEPGSGWDYRTVFSSLAAQPTMDPVQFGRIITDSYIARQKKESDEQVASGALARADSDITFSVTDLSRVAAITEALAPFADELSSYAQRSTDNWTRLARERVLTTSFGAMSSHNHIADLADLGVFADRLTAAGITTDTGRRVSSAVRNAVVYRVNGQLALSATGLSIYFPSRQLTQDDSTQYAKLDFSPSYKSLINAYVKFADLQTPLITIDTSRSSGAMLRAAVTSAFGQKDAGLYMTSPTQTPGVVQVLAGRPIGVGSSLSGGITTKMDDEWYWLNGRLATVELLADETRMIDGAEQTVSSLGVGVFVNNEFSVLVFERVEGSETLTFVGRYEGESSSSISVSPRTDNDIKSTDKVALAIVSYDLVKQDVVSVQPSEMTFDAGKLELKQLGVQSVTSDLRMMVSDFRETSQMTAPIPHSF</sequence>
<protein>
    <recommendedName>
        <fullName evidence="4">Cysteine peptidase C11 family protein</fullName>
    </recommendedName>
</protein>
<evidence type="ECO:0000313" key="3">
    <source>
        <dbReference type="Proteomes" id="UP000494255"/>
    </source>
</evidence>
<dbReference type="AlphaFoldDB" id="A0A6J5BGW4"/>
<dbReference type="InterPro" id="IPR005077">
    <property type="entry name" value="Peptidase_C11"/>
</dbReference>
<dbReference type="GeneID" id="97042493"/>
<evidence type="ECO:0000313" key="2">
    <source>
        <dbReference type="EMBL" id="CAB3705852.1"/>
    </source>
</evidence>
<accession>A0A6J5BGW4</accession>
<dbReference type="Pfam" id="PF03415">
    <property type="entry name" value="Peptidase_C11"/>
    <property type="match status" value="1"/>
</dbReference>
<reference evidence="2 3" key="1">
    <citation type="submission" date="2020-04" db="EMBL/GenBank/DDBJ databases">
        <authorList>
            <person name="De Canck E."/>
        </authorList>
    </citation>
    <scope>NUCLEOTIDE SEQUENCE [LARGE SCALE GENOMIC DNA]</scope>
    <source>
        <strain evidence="2 3">LMG 24238</strain>
    </source>
</reference>
<feature type="transmembrane region" description="Helical" evidence="1">
    <location>
        <begin position="12"/>
        <end position="31"/>
    </location>
</feature>
<dbReference type="PANTHER" id="PTHR37835">
    <property type="entry name" value="ALPHA-CLOSTRIPAIN"/>
    <property type="match status" value="1"/>
</dbReference>
<dbReference type="Gene3D" id="3.40.50.11970">
    <property type="match status" value="1"/>
</dbReference>
<dbReference type="PROSITE" id="PS51257">
    <property type="entry name" value="PROKAR_LIPOPROTEIN"/>
    <property type="match status" value="1"/>
</dbReference>
<keyword evidence="1" id="KW-1133">Transmembrane helix</keyword>
<keyword evidence="1" id="KW-0472">Membrane</keyword>
<keyword evidence="1" id="KW-0812">Transmembrane</keyword>
<dbReference type="RefSeq" id="WP_175051902.1">
    <property type="nucleotide sequence ID" value="NZ_CADIKC010000005.1"/>
</dbReference>
<dbReference type="Proteomes" id="UP000494255">
    <property type="component" value="Unassembled WGS sequence"/>
</dbReference>